<dbReference type="Proteomes" id="UP000252884">
    <property type="component" value="Unassembled WGS sequence"/>
</dbReference>
<dbReference type="EMBL" id="QPJK01000013">
    <property type="protein sequence ID" value="RCW65271.1"/>
    <property type="molecule type" value="Genomic_DNA"/>
</dbReference>
<sequence length="2823" mass="289580">MGRAALPAHLRARDRPPAATAARRTGAAPHEAAPVAGPDSAAADAAPAWPRYLPLQAAPGAQAFGAGSVLDARLDRPLDARLDARLDAGFDAPLLPLYPADASPLAPPRRDEPMVRSIPPEAALPRAAASPAAPAAAPAPAPAAAATPAAAPGTAAAADAPAADRPAPGPAAPGTPGAATPGAATGRPAGSGGGPAGPPRADGQPAAEGEDGQAEGTALPDAVDALADAALQAPPLPWQALDAPWEAPTELPGDALQAAAEPGRPPRPAAAAPAGRDAAATPPAGTNAEDQRRALREAAGQARQAYAGTADQLRGMHQQLLARANDISHYMAQAHGLQAGEIVQRHDLDGGAIDQAADAAAAATEEAGQMAAMAVDSAALDAGQAIAAAGRSAHGLINAGERSGAARIASVVGGLVSGHVSAYNGAVRQAQEAHQAASRSLAQWSEARATHYSSQRGAWLARAKNEKRQLRIPRWVDPEVKGLEQRFDAKKQAWEQSRDTTACSLSCSYQAALAGENARLATQGRTSVAAALRQARSRLREQQQAAQRALASLTQGQLQQLRTQQRAARSRLNSQARGALSGVRREAQQAVGGLQAATRGALPTYLRTAQGLEQNLRASAARGAPALRQAAERAPDGALQGARASSDRLDQRLQANQQRLEGTLAEQAGAQLQRSEQEASGLQATLAQLQAQGAAQRAQSTAGVTEAFGGLAGTVTQAAQSWAQPLTVRMAGFIAQQRAQAASALASLRSDAPAATPAPPPPAADSGGPPAAPAPDCGHCASAGGGGGAAAGGPAPGLDRQVREEVDYNATRNEPATYFASQLEAAGAETQTALDGRANRVVGALGGGFAGTVDESGVLAALRGMTLAQGRALDTQVYPRRHRGRHLDTDLRRELGADSTDYEAASAYLYGDNVTGARLELADSLGTFNDDEARIEEVMRALSPEQLAALGRDAGGTMAEVRDALGGTDREVFDALARGEHATADALRLRDAVDEARVDGEADAVHSAIERYTGAPPDGDWRAAQEMDGDTRRQAVVQALGGIVTDAAVARGIAPGTDVGGLSAEDRAAAYVSRDIDVYVGGAGPEGEPQMVTRRLEGANRDLAGALLRHGESSVEARAARLGVEMQRTGDPPNAVNIDRATFDPRFRADLSAASPAEREAHRRAAEERARVVMLAAERYAGGATTPEDFAPAHDPANPAAAMDDTRVTAARDRVIGQLQTRFGSDSTGAALATGLLTDARPSPETAALAMQHAMAGCGTNEDLLFRFTERMDRDEIAAMRAAYRRNTGNSLDADLGTFGEGFLGEVSGDDRLRMERALLGQPRNDRERLEVAAFAIEQQRREASGFGAWLADGTLADEAMGETETELRTLAGGPLAFGPRGEVIMRAASPNFDAQGRYTGGDRDTFAATTATAQAIAETYGRRIDAFADIATTGIAILGAIAAAVITVATGGAAGPLIAAAIVTGLASMSANYAIKGGRYGWEQAAVDLGMTAVQAVTAGVGAQLGAAAQIASKGAQAASTASRTLVTLSRIFTGNPVIDQIIVGTITGSIGGMANAAFDERTWAHGADDAIGALFGGLIKGGLSGAATATLTNSIEALGRNGAVIAERARAYAAQGGMARGLVGLAGRGIGGMGRGIDAALNMSAQGGMARGAGAMAARGLTRGSISAVGGMGGRATEILVDAGSGRFKGDAGDALLDIGQAGAHAFVQGIGEGAGESVGQARHARGAQRMEAEIAAGRAERGLPPLAPDALQAAAHDLAFMNQVGEGGALGRAIHLDHVVTHGGLEPMAAPVRPAAPEAAPAAHPPATEAGGAAPPHQGGADGNGGGGGDGGPPGGTGAHAAPAAPDGDGNRLLPGLRSAEVDAAIDAAQAGPVLRIGADQPGADTRPLPADHATLAQRQRAGALHEQADGLMQHANALLDTAIAHEAAAALADSHNPRRAAALRAEADRLLNQAVDLEAHATGLRAEAAEFASGRRSATADLPGPDDVDALFAGLASEQPGLVRVPLSDVERNPALLQRLVRPLLEGEGGGRMVFRVESERSRSLVHVDAHGNVTIEGGASAHLNFGSFERAVEFVLQNSQGRARIIAFEVDEGWVRALRSAAIPEHGTADLHGQPRLVDVRFADDQMEIPAGLIGELGRAVVPGSGRVHEVGAPGGGLPPADGSGGHAPADDGAGPATPPPGTGPRPAPGHTDESGHSTTAAAIPGSEFHGGSGFVVRRGGASLAEAEAGAALQRLIGPDGQLHGTVRPTRNDPGVLLVPQHGGGELQVTVRVGSVEPNADGLRPVATYRRNGDRVEITVSEHASAAQIQRALAHELNELRFSRHQRDDALRPGVRPTPPPDANAQLSRHDRGRVGEVEHLARAIETARSQGDTRALARLQDEAGRLVAHLGLVHGGEAADARRALALSALEPTSAGRRLLGEMVEAARANPMLEPLTGSLDDVFVLARQAAHQQTLGRGDHQQLALAARRVVEEGLVRNGGRTVDHDAIAQAREQLPDPAARALLDRAIDEARAKGSAIEREIVRDLRAAPDPLARELAAQRFGDHVNYQDFALFQARYLAAHTSLDGADPALQQRLFTLWAGGAFVTAGGGVRGISIGAVRAVATDVPTAGLSLRDNPAQEAHARVQTDAIRERNDILAELGGRPPPSGRTPEQLATALSQAMVTIRDSGEALGEHAASRFATDTLGLGTPLPCSRTGAGVPDLAFNGPDGRLVVVEAKGPQADLGFRRTADGRRAEQGTPEYLESLARDMMRPTSPADVQALGARILAAVRANPPQVDYYVVRQPLDRRGRPTPLEAQKFDLTTGRTTTMTATTP</sequence>
<dbReference type="InterPro" id="IPR018502">
    <property type="entry name" value="Annexin_repeat"/>
</dbReference>
<name>A0A368XBC5_9BURK</name>
<feature type="compositionally biased region" description="Low complexity" evidence="3">
    <location>
        <begin position="2172"/>
        <end position="2181"/>
    </location>
</feature>
<feature type="region of interest" description="Disordered" evidence="3">
    <location>
        <begin position="623"/>
        <end position="648"/>
    </location>
</feature>
<feature type="coiled-coil region" evidence="2">
    <location>
        <begin position="665"/>
        <end position="692"/>
    </location>
</feature>
<feature type="compositionally biased region" description="Low complexity" evidence="3">
    <location>
        <begin position="121"/>
        <end position="166"/>
    </location>
</feature>
<protein>
    <recommendedName>
        <fullName evidence="6">Annexin</fullName>
    </recommendedName>
</protein>
<evidence type="ECO:0000256" key="2">
    <source>
        <dbReference type="SAM" id="Coils"/>
    </source>
</evidence>
<evidence type="ECO:0000313" key="4">
    <source>
        <dbReference type="EMBL" id="RCW65271.1"/>
    </source>
</evidence>
<feature type="compositionally biased region" description="Gly residues" evidence="3">
    <location>
        <begin position="2158"/>
        <end position="2171"/>
    </location>
</feature>
<feature type="compositionally biased region" description="Low complexity" evidence="3">
    <location>
        <begin position="561"/>
        <end position="572"/>
    </location>
</feature>
<feature type="region of interest" description="Disordered" evidence="3">
    <location>
        <begin position="2329"/>
        <end position="2354"/>
    </location>
</feature>
<accession>A0A368XBC5</accession>
<dbReference type="Gene3D" id="1.10.220.10">
    <property type="entry name" value="Annexin"/>
    <property type="match status" value="1"/>
</dbReference>
<feature type="compositionally biased region" description="Low complexity" evidence="3">
    <location>
        <begin position="269"/>
        <end position="285"/>
    </location>
</feature>
<evidence type="ECO:0000313" key="5">
    <source>
        <dbReference type="Proteomes" id="UP000252884"/>
    </source>
</evidence>
<gene>
    <name evidence="4" type="ORF">DES41_113195</name>
</gene>
<evidence type="ECO:0000256" key="3">
    <source>
        <dbReference type="SAM" id="MobiDB-lite"/>
    </source>
</evidence>
<feature type="region of interest" description="Disordered" evidence="3">
    <location>
        <begin position="97"/>
        <end position="116"/>
    </location>
</feature>
<dbReference type="RefSeq" id="WP_114472048.1">
    <property type="nucleotide sequence ID" value="NZ_QPJK01000013.1"/>
</dbReference>
<dbReference type="PANTHER" id="PTHR45725:SF18">
    <property type="entry name" value="ORC1-LIKE AAA ATPASE DOMAIN-CONTAINING PROTEIN"/>
    <property type="match status" value="1"/>
</dbReference>
<dbReference type="PROSITE" id="PS51897">
    <property type="entry name" value="ANNEXIN_2"/>
    <property type="match status" value="1"/>
</dbReference>
<organism evidence="4 5">
    <name type="scientific">Pseudorhodoferax soli</name>
    <dbReference type="NCBI Taxonomy" id="545864"/>
    <lineage>
        <taxon>Bacteria</taxon>
        <taxon>Pseudomonadati</taxon>
        <taxon>Pseudomonadota</taxon>
        <taxon>Betaproteobacteria</taxon>
        <taxon>Burkholderiales</taxon>
        <taxon>Comamonadaceae</taxon>
    </lineage>
</organism>
<dbReference type="InterPro" id="IPR049762">
    <property type="entry name" value="PoNe_dom"/>
</dbReference>
<evidence type="ECO:0000256" key="1">
    <source>
        <dbReference type="ARBA" id="ARBA00022737"/>
    </source>
</evidence>
<dbReference type="CDD" id="cd20739">
    <property type="entry name" value="PoNe_DUF637"/>
    <property type="match status" value="1"/>
</dbReference>
<feature type="compositionally biased region" description="Low complexity" evidence="3">
    <location>
        <begin position="17"/>
        <end position="43"/>
    </location>
</feature>
<dbReference type="GO" id="GO:0005544">
    <property type="term" value="F:calcium-dependent phospholipid binding"/>
    <property type="evidence" value="ECO:0007669"/>
    <property type="project" value="InterPro"/>
</dbReference>
<dbReference type="GO" id="GO:0005509">
    <property type="term" value="F:calcium ion binding"/>
    <property type="evidence" value="ECO:0007669"/>
    <property type="project" value="InterPro"/>
</dbReference>
<feature type="compositionally biased region" description="Pro residues" evidence="3">
    <location>
        <begin position="2182"/>
        <end position="2193"/>
    </location>
</feature>
<feature type="compositionally biased region" description="Low complexity" evidence="3">
    <location>
        <begin position="174"/>
        <end position="188"/>
    </location>
</feature>
<keyword evidence="2" id="KW-0175">Coiled coil</keyword>
<feature type="region of interest" description="Disordered" evidence="3">
    <location>
        <begin position="121"/>
        <end position="231"/>
    </location>
</feature>
<feature type="compositionally biased region" description="Low complexity" evidence="3">
    <location>
        <begin position="1842"/>
        <end position="1851"/>
    </location>
</feature>
<comment type="caution">
    <text evidence="4">The sequence shown here is derived from an EMBL/GenBank/DDBJ whole genome shotgun (WGS) entry which is preliminary data.</text>
</comment>
<dbReference type="SUPFAM" id="SSF47874">
    <property type="entry name" value="Annexin"/>
    <property type="match status" value="1"/>
</dbReference>
<feature type="compositionally biased region" description="Low complexity" evidence="3">
    <location>
        <begin position="218"/>
        <end position="231"/>
    </location>
</feature>
<evidence type="ECO:0008006" key="6">
    <source>
        <dbReference type="Google" id="ProtNLM"/>
    </source>
</evidence>
<feature type="compositionally biased region" description="Low complexity" evidence="3">
    <location>
        <begin position="745"/>
        <end position="755"/>
    </location>
</feature>
<dbReference type="OrthoDB" id="6934663at2"/>
<feature type="region of interest" description="Disordered" evidence="3">
    <location>
        <begin position="1791"/>
        <end position="1858"/>
    </location>
</feature>
<feature type="region of interest" description="Disordered" evidence="3">
    <location>
        <begin position="561"/>
        <end position="584"/>
    </location>
</feature>
<feature type="region of interest" description="Disordered" evidence="3">
    <location>
        <begin position="745"/>
        <end position="776"/>
    </location>
</feature>
<feature type="compositionally biased region" description="Gly residues" evidence="3">
    <location>
        <begin position="1823"/>
        <end position="1841"/>
    </location>
</feature>
<dbReference type="InterPro" id="IPR051425">
    <property type="entry name" value="Formin_Homology"/>
</dbReference>
<keyword evidence="5" id="KW-1185">Reference proteome</keyword>
<feature type="coiled-coil region" evidence="2">
    <location>
        <begin position="1944"/>
        <end position="1971"/>
    </location>
</feature>
<keyword evidence="1" id="KW-0677">Repeat</keyword>
<dbReference type="InterPro" id="IPR037104">
    <property type="entry name" value="Annexin_sf"/>
</dbReference>
<dbReference type="PANTHER" id="PTHR45725">
    <property type="entry name" value="FORMIN HOMOLOGY 2 FAMILY MEMBER"/>
    <property type="match status" value="1"/>
</dbReference>
<feature type="region of interest" description="Disordered" evidence="3">
    <location>
        <begin position="256"/>
        <end position="291"/>
    </location>
</feature>
<proteinExistence type="predicted"/>
<reference evidence="4 5" key="1">
    <citation type="submission" date="2018-07" db="EMBL/GenBank/DDBJ databases">
        <title>Genomic Encyclopedia of Type Strains, Phase IV (KMG-IV): sequencing the most valuable type-strain genomes for metagenomic binning, comparative biology and taxonomic classification.</title>
        <authorList>
            <person name="Goeker M."/>
        </authorList>
    </citation>
    <scope>NUCLEOTIDE SEQUENCE [LARGE SCALE GENOMIC DNA]</scope>
    <source>
        <strain evidence="4 5">DSM 21634</strain>
    </source>
</reference>
<feature type="region of interest" description="Disordered" evidence="3">
    <location>
        <begin position="1"/>
        <end position="43"/>
    </location>
</feature>
<feature type="compositionally biased region" description="Low complexity" evidence="3">
    <location>
        <begin position="1791"/>
        <end position="1822"/>
    </location>
</feature>
<feature type="region of interest" description="Disordered" evidence="3">
    <location>
        <begin position="2150"/>
        <end position="2213"/>
    </location>
</feature>